<name>A0A7T4F1J5_9FIRM</name>
<organism evidence="4 5">
    <name type="scientific">Anaerococcus vaginalis</name>
    <dbReference type="NCBI Taxonomy" id="33037"/>
    <lineage>
        <taxon>Bacteria</taxon>
        <taxon>Bacillati</taxon>
        <taxon>Bacillota</taxon>
        <taxon>Tissierellia</taxon>
        <taxon>Tissierellales</taxon>
        <taxon>Peptoniphilaceae</taxon>
        <taxon>Anaerococcus</taxon>
    </lineage>
</organism>
<reference evidence="4 5" key="1">
    <citation type="submission" date="2020-12" db="EMBL/GenBank/DDBJ databases">
        <title>FDA dAtabase for Regulatory Grade micrObial Sequences (FDA-ARGOS): Supporting development and validation of Infectious Disease Dx tests.</title>
        <authorList>
            <person name="Sproer C."/>
            <person name="Gronow S."/>
            <person name="Severitt S."/>
            <person name="Schroder I."/>
            <person name="Tallon L."/>
            <person name="Sadzewicz L."/>
            <person name="Zhao X."/>
            <person name="Boylan J."/>
            <person name="Ott S."/>
            <person name="Bowen H."/>
            <person name="Vavikolanu K."/>
            <person name="Mehta A."/>
            <person name="Aluvathingal J."/>
            <person name="Nadendla S."/>
            <person name="Lowell S."/>
            <person name="Myers T."/>
            <person name="Yan Y."/>
            <person name="Sichtig H."/>
        </authorList>
    </citation>
    <scope>NUCLEOTIDE SEQUENCE [LARGE SCALE GENOMIC DNA]</scope>
    <source>
        <strain evidence="4 5">FDAARGOS_988</strain>
    </source>
</reference>
<dbReference type="GeneID" id="79021239"/>
<dbReference type="Proteomes" id="UP000595276">
    <property type="component" value="Chromosome"/>
</dbReference>
<dbReference type="PROSITE" id="PS51257">
    <property type="entry name" value="PROKAR_LIPOPROTEIN"/>
    <property type="match status" value="1"/>
</dbReference>
<feature type="compositionally biased region" description="Basic and acidic residues" evidence="1">
    <location>
        <begin position="21"/>
        <end position="31"/>
    </location>
</feature>
<feature type="compositionally biased region" description="Low complexity" evidence="1">
    <location>
        <begin position="51"/>
        <end position="63"/>
    </location>
</feature>
<dbReference type="AlphaFoldDB" id="A0A7T4F1J5"/>
<gene>
    <name evidence="4" type="ORF">I6H45_00725</name>
</gene>
<proteinExistence type="predicted"/>
<feature type="domain" description="SH3b" evidence="3">
    <location>
        <begin position="113"/>
        <end position="160"/>
    </location>
</feature>
<evidence type="ECO:0000256" key="2">
    <source>
        <dbReference type="SAM" id="SignalP"/>
    </source>
</evidence>
<keyword evidence="2" id="KW-0732">Signal</keyword>
<dbReference type="InterPro" id="IPR003646">
    <property type="entry name" value="SH3-like_bac-type"/>
</dbReference>
<evidence type="ECO:0000313" key="5">
    <source>
        <dbReference type="Proteomes" id="UP000595276"/>
    </source>
</evidence>
<feature type="chain" id="PRO_5039555403" evidence="2">
    <location>
        <begin position="20"/>
        <end position="164"/>
    </location>
</feature>
<dbReference type="EMBL" id="CP066014">
    <property type="protein sequence ID" value="QQB62054.1"/>
    <property type="molecule type" value="Genomic_DNA"/>
</dbReference>
<evidence type="ECO:0000313" key="4">
    <source>
        <dbReference type="EMBL" id="QQB62054.1"/>
    </source>
</evidence>
<sequence>MKKKILLILALSLTLSACSKEEYVSQRHPEESEPSNKVSTEVTFKKKNETNENSSSNNLASLKNLDEKNKSNETEDKKETKEEKKDKKNKKEKDKDKEPKQAYGIFTVKDISNIRRQTNTDSEIVATIQPGTQIERSEIVGEWSKVSYGEYQGYILTELLDDIQ</sequence>
<feature type="compositionally biased region" description="Basic and acidic residues" evidence="1">
    <location>
        <begin position="64"/>
        <end position="100"/>
    </location>
</feature>
<evidence type="ECO:0000256" key="1">
    <source>
        <dbReference type="SAM" id="MobiDB-lite"/>
    </source>
</evidence>
<protein>
    <submittedName>
        <fullName evidence="4">SH3 domain-containing protein</fullName>
    </submittedName>
</protein>
<dbReference type="Pfam" id="PF08239">
    <property type="entry name" value="SH3_3"/>
    <property type="match status" value="1"/>
</dbReference>
<feature type="signal peptide" evidence="2">
    <location>
        <begin position="1"/>
        <end position="19"/>
    </location>
</feature>
<feature type="region of interest" description="Disordered" evidence="1">
    <location>
        <begin position="21"/>
        <end position="102"/>
    </location>
</feature>
<dbReference type="KEGG" id="avg:I6H45_00725"/>
<dbReference type="RefSeq" id="WP_004839871.1">
    <property type="nucleotide sequence ID" value="NZ_CP066014.1"/>
</dbReference>
<accession>A0A7T4F1J5</accession>
<evidence type="ECO:0000259" key="3">
    <source>
        <dbReference type="Pfam" id="PF08239"/>
    </source>
</evidence>
<dbReference type="Gene3D" id="2.30.30.40">
    <property type="entry name" value="SH3 Domains"/>
    <property type="match status" value="1"/>
</dbReference>